<feature type="region of interest" description="Disordered" evidence="1">
    <location>
        <begin position="116"/>
        <end position="156"/>
    </location>
</feature>
<evidence type="ECO:0000313" key="2">
    <source>
        <dbReference type="EMBL" id="KAJ7736552.1"/>
    </source>
</evidence>
<name>A0AAD7I7J8_9AGAR</name>
<reference evidence="2" key="1">
    <citation type="submission" date="2023-03" db="EMBL/GenBank/DDBJ databases">
        <title>Massive genome expansion in bonnet fungi (Mycena s.s.) driven by repeated elements and novel gene families across ecological guilds.</title>
        <authorList>
            <consortium name="Lawrence Berkeley National Laboratory"/>
            <person name="Harder C.B."/>
            <person name="Miyauchi S."/>
            <person name="Viragh M."/>
            <person name="Kuo A."/>
            <person name="Thoen E."/>
            <person name="Andreopoulos B."/>
            <person name="Lu D."/>
            <person name="Skrede I."/>
            <person name="Drula E."/>
            <person name="Henrissat B."/>
            <person name="Morin E."/>
            <person name="Kohler A."/>
            <person name="Barry K."/>
            <person name="LaButti K."/>
            <person name="Morin E."/>
            <person name="Salamov A."/>
            <person name="Lipzen A."/>
            <person name="Mereny Z."/>
            <person name="Hegedus B."/>
            <person name="Baldrian P."/>
            <person name="Stursova M."/>
            <person name="Weitz H."/>
            <person name="Taylor A."/>
            <person name="Grigoriev I.V."/>
            <person name="Nagy L.G."/>
            <person name="Martin F."/>
            <person name="Kauserud H."/>
        </authorList>
    </citation>
    <scope>NUCLEOTIDE SEQUENCE</scope>
    <source>
        <strain evidence="2">CBHHK188m</strain>
    </source>
</reference>
<feature type="compositionally biased region" description="Low complexity" evidence="1">
    <location>
        <begin position="39"/>
        <end position="51"/>
    </location>
</feature>
<proteinExistence type="predicted"/>
<evidence type="ECO:0000256" key="1">
    <source>
        <dbReference type="SAM" id="MobiDB-lite"/>
    </source>
</evidence>
<feature type="compositionally biased region" description="Polar residues" evidence="1">
    <location>
        <begin position="76"/>
        <end position="88"/>
    </location>
</feature>
<feature type="compositionally biased region" description="Low complexity" evidence="1">
    <location>
        <begin position="123"/>
        <end position="138"/>
    </location>
</feature>
<dbReference type="AlphaFoldDB" id="A0AAD7I7J8"/>
<feature type="region of interest" description="Disordered" evidence="1">
    <location>
        <begin position="31"/>
        <end position="88"/>
    </location>
</feature>
<dbReference type="EMBL" id="JARJLG010000148">
    <property type="protein sequence ID" value="KAJ7736552.1"/>
    <property type="molecule type" value="Genomic_DNA"/>
</dbReference>
<comment type="caution">
    <text evidence="2">The sequence shown here is derived from an EMBL/GenBank/DDBJ whole genome shotgun (WGS) entry which is preliminary data.</text>
</comment>
<organism evidence="2 3">
    <name type="scientific">Mycena maculata</name>
    <dbReference type="NCBI Taxonomy" id="230809"/>
    <lineage>
        <taxon>Eukaryota</taxon>
        <taxon>Fungi</taxon>
        <taxon>Dikarya</taxon>
        <taxon>Basidiomycota</taxon>
        <taxon>Agaricomycotina</taxon>
        <taxon>Agaricomycetes</taxon>
        <taxon>Agaricomycetidae</taxon>
        <taxon>Agaricales</taxon>
        <taxon>Marasmiineae</taxon>
        <taxon>Mycenaceae</taxon>
        <taxon>Mycena</taxon>
    </lineage>
</organism>
<evidence type="ECO:0000313" key="3">
    <source>
        <dbReference type="Proteomes" id="UP001215280"/>
    </source>
</evidence>
<dbReference type="Proteomes" id="UP001215280">
    <property type="component" value="Unassembled WGS sequence"/>
</dbReference>
<protein>
    <submittedName>
        <fullName evidence="2">Uncharacterized protein</fullName>
    </submittedName>
</protein>
<accession>A0AAD7I7J8</accession>
<sequence length="466" mass="52678">MFPALQVFEGSWPVEFYFEKYTTTRKIHIRRNAKQQGQAKSNSASTNSSNAPESLGNAQKSQKRKERANLDKENESASTPSNPIQMASQRVIVDAPFQWATEQDVKPWIGPIITTHANRREPPCSSSQNPNGSSSLPPEYFHTRSAPRSSPPVPKAKPRAVLSACVFCGVRPRVPAEETVELYACLKGREDLQRLLEVAGIVADNHLRALIQLRETLRHDFLSSLVPTHLNFLEKMEVLDMLDAYVNRETEPSFAERPAKLRAAEIPRPPEKVEDRISLHQCKHTNVMKWMQIAEEYEYFEFLMLIEEKIEEFMDVSKPVDEQDEKNIEAVVRSVCEERPSLRRYEAVWPVQVHIRRFLGAHAPSLLTGTQDSAIASQSVCPSSTQHKCPRLQANPAEAVPPSVAGLLANYGMEELGPALLFMGVRTDEKFNQILTSRDAKSRLLAEFSCLECSPFQAMMMRHIIE</sequence>
<keyword evidence="3" id="KW-1185">Reference proteome</keyword>
<gene>
    <name evidence="2" type="ORF">DFH07DRAFT_1064883</name>
</gene>